<gene>
    <name evidence="1" type="ORF">PanWU01x14_146820</name>
</gene>
<evidence type="ECO:0000313" key="2">
    <source>
        <dbReference type="Proteomes" id="UP000237105"/>
    </source>
</evidence>
<name>A0A2P5CJW7_PARAD</name>
<proteinExistence type="predicted"/>
<dbReference type="EMBL" id="JXTB01000122">
    <property type="protein sequence ID" value="PON61305.1"/>
    <property type="molecule type" value="Genomic_DNA"/>
</dbReference>
<evidence type="ECO:0000313" key="1">
    <source>
        <dbReference type="EMBL" id="PON61305.1"/>
    </source>
</evidence>
<sequence length="128" mass="14437">MDKIFISSTLLSFLGSSNHLDETECVKRLSFRFVCKDCNCIMISMNAKLQPRNENDGPKAKSPLPWSLLQLKPVLSGVRCPLHKLELYVAVSPLKIQELSSEVEMDDHLFISIRSGANVKLKSFNRAE</sequence>
<protein>
    <submittedName>
        <fullName evidence="1">Uncharacterized protein</fullName>
    </submittedName>
</protein>
<organism evidence="1 2">
    <name type="scientific">Parasponia andersonii</name>
    <name type="common">Sponia andersonii</name>
    <dbReference type="NCBI Taxonomy" id="3476"/>
    <lineage>
        <taxon>Eukaryota</taxon>
        <taxon>Viridiplantae</taxon>
        <taxon>Streptophyta</taxon>
        <taxon>Embryophyta</taxon>
        <taxon>Tracheophyta</taxon>
        <taxon>Spermatophyta</taxon>
        <taxon>Magnoliopsida</taxon>
        <taxon>eudicotyledons</taxon>
        <taxon>Gunneridae</taxon>
        <taxon>Pentapetalae</taxon>
        <taxon>rosids</taxon>
        <taxon>fabids</taxon>
        <taxon>Rosales</taxon>
        <taxon>Cannabaceae</taxon>
        <taxon>Parasponia</taxon>
    </lineage>
</organism>
<comment type="caution">
    <text evidence="1">The sequence shown here is derived from an EMBL/GenBank/DDBJ whole genome shotgun (WGS) entry which is preliminary data.</text>
</comment>
<dbReference type="AlphaFoldDB" id="A0A2P5CJW7"/>
<reference evidence="2" key="1">
    <citation type="submission" date="2016-06" db="EMBL/GenBank/DDBJ databases">
        <title>Parallel loss of symbiosis genes in relatives of nitrogen-fixing non-legume Parasponia.</title>
        <authorList>
            <person name="Van Velzen R."/>
            <person name="Holmer R."/>
            <person name="Bu F."/>
            <person name="Rutten L."/>
            <person name="Van Zeijl A."/>
            <person name="Liu W."/>
            <person name="Santuari L."/>
            <person name="Cao Q."/>
            <person name="Sharma T."/>
            <person name="Shen D."/>
            <person name="Roswanjaya Y."/>
            <person name="Wardhani T."/>
            <person name="Kalhor M.S."/>
            <person name="Jansen J."/>
            <person name="Van den Hoogen J."/>
            <person name="Gungor B."/>
            <person name="Hartog M."/>
            <person name="Hontelez J."/>
            <person name="Verver J."/>
            <person name="Yang W.-C."/>
            <person name="Schijlen E."/>
            <person name="Repin R."/>
            <person name="Schilthuizen M."/>
            <person name="Schranz E."/>
            <person name="Heidstra R."/>
            <person name="Miyata K."/>
            <person name="Fedorova E."/>
            <person name="Kohlen W."/>
            <person name="Bisseling T."/>
            <person name="Smit S."/>
            <person name="Geurts R."/>
        </authorList>
    </citation>
    <scope>NUCLEOTIDE SEQUENCE [LARGE SCALE GENOMIC DNA]</scope>
    <source>
        <strain evidence="2">cv. WU1-14</strain>
    </source>
</reference>
<dbReference type="Proteomes" id="UP000237105">
    <property type="component" value="Unassembled WGS sequence"/>
</dbReference>
<accession>A0A2P5CJW7</accession>
<keyword evidence="2" id="KW-1185">Reference proteome</keyword>